<sequence>MPSHAVDIFSPGSQPKLYPVILSPVKTAISLPDELFTRVEARAAELGVNRSEFFADAASRYLDETDAAGLTAALDTALRHAGVASAEEARGVAAAGRDRLAELTAGDDW</sequence>
<comment type="caution">
    <text evidence="2">The sequence shown here is derived from an EMBL/GenBank/DDBJ whole genome shotgun (WGS) entry which is preliminary data.</text>
</comment>
<proteinExistence type="predicted"/>
<dbReference type="EMBL" id="FUZO01000001">
    <property type="protein sequence ID" value="SKC36504.1"/>
    <property type="molecule type" value="Genomic_DNA"/>
</dbReference>
<evidence type="ECO:0000259" key="1">
    <source>
        <dbReference type="Pfam" id="PF01402"/>
    </source>
</evidence>
<reference evidence="2 3" key="1">
    <citation type="submission" date="2017-02" db="EMBL/GenBank/DDBJ databases">
        <authorList>
            <person name="Varghese N."/>
            <person name="Submissions S."/>
        </authorList>
    </citation>
    <scope>NUCLEOTIDE SEQUENCE [LARGE SCALE GENOMIC DNA]</scope>
    <source>
        <strain evidence="2 3">VKM Ac-1787</strain>
    </source>
</reference>
<gene>
    <name evidence="2" type="ORF">SAMN06295973_0150</name>
</gene>
<accession>A0ABY1LFX7</accession>
<dbReference type="CDD" id="cd22231">
    <property type="entry name" value="RHH_NikR_HicB-like"/>
    <property type="match status" value="1"/>
</dbReference>
<name>A0ABY1LFX7_9MICO</name>
<dbReference type="Proteomes" id="UP000190827">
    <property type="component" value="Unassembled WGS sequence"/>
</dbReference>
<organism evidence="2 3">
    <name type="scientific">Plantibacter cousiniae</name>
    <name type="common">nom. nud.</name>
    <dbReference type="NCBI Taxonomy" id="199709"/>
    <lineage>
        <taxon>Bacteria</taxon>
        <taxon>Bacillati</taxon>
        <taxon>Actinomycetota</taxon>
        <taxon>Actinomycetes</taxon>
        <taxon>Micrococcales</taxon>
        <taxon>Microbacteriaceae</taxon>
        <taxon>Plantibacter</taxon>
    </lineage>
</organism>
<dbReference type="Gene3D" id="1.10.1220.10">
    <property type="entry name" value="Met repressor-like"/>
    <property type="match status" value="1"/>
</dbReference>
<protein>
    <submittedName>
        <fullName evidence="2">Ribbon-helix-helix protein, copG family</fullName>
    </submittedName>
</protein>
<evidence type="ECO:0000313" key="3">
    <source>
        <dbReference type="Proteomes" id="UP000190827"/>
    </source>
</evidence>
<evidence type="ECO:0000313" key="2">
    <source>
        <dbReference type="EMBL" id="SKC36504.1"/>
    </source>
</evidence>
<dbReference type="InterPro" id="IPR013321">
    <property type="entry name" value="Arc_rbn_hlx_hlx"/>
</dbReference>
<dbReference type="InterPro" id="IPR002145">
    <property type="entry name" value="CopG"/>
</dbReference>
<dbReference type="Pfam" id="PF01402">
    <property type="entry name" value="RHH_1"/>
    <property type="match status" value="1"/>
</dbReference>
<keyword evidence="3" id="KW-1185">Reference proteome</keyword>
<feature type="domain" description="Ribbon-helix-helix protein CopG" evidence="1">
    <location>
        <begin position="27"/>
        <end position="64"/>
    </location>
</feature>